<evidence type="ECO:0000313" key="4">
    <source>
        <dbReference type="EMBL" id="GES51433.1"/>
    </source>
</evidence>
<dbReference type="Pfam" id="PF02738">
    <property type="entry name" value="MoCoBD_1"/>
    <property type="match status" value="1"/>
</dbReference>
<dbReference type="InterPro" id="IPR000674">
    <property type="entry name" value="Ald_Oxase/Xan_DH_a/b"/>
</dbReference>
<dbReference type="InterPro" id="IPR037165">
    <property type="entry name" value="AldOxase/xan_DH_Mopterin-bd_sf"/>
</dbReference>
<dbReference type="InterPro" id="IPR016208">
    <property type="entry name" value="Ald_Oxase/xanthine_DH-like"/>
</dbReference>
<dbReference type="InterPro" id="IPR008274">
    <property type="entry name" value="AldOxase/xan_DH_MoCoBD1"/>
</dbReference>
<dbReference type="SUPFAM" id="SSF56003">
    <property type="entry name" value="Molybdenum cofactor-binding domain"/>
    <property type="match status" value="1"/>
</dbReference>
<dbReference type="Pfam" id="PF01315">
    <property type="entry name" value="Ald_Xan_dh_C"/>
    <property type="match status" value="1"/>
</dbReference>
<evidence type="ECO:0000256" key="2">
    <source>
        <dbReference type="ARBA" id="ARBA00023002"/>
    </source>
</evidence>
<accession>A0ABQ0Z823</accession>
<sequence>MTMNEAAPPAKENMGEPLPRIDARLKVTGKASYPADIPVNNLAHGMLVTSAVARGHLTSLHLDQARAVPGVIDIITHESIRDDLETPEFGTSGSTSIGPLRDTKIWHDGQIIALVLAETIEAAREGAMRITADYEAERPSTSFGSEGTETVAAAEASKQFKEDVKAGDFNAAFAAADVKIDAEYEMPTQHHNPIELFSTTAYWRGDELVVHEPSQNVYGWKVEIARQLKIKPDQVRVVSPYIGGAFGSKGPITPRTAIVAFAARRLGRPVRCVVTRPQAFTTQTYRAETRHHIQIGASRDGKITALKHEGWEVTSRPDPYVVGGTKTTGLMYDYGSVLTKVFLVKADRPTPSYMRSPPETPYVYALESAMDEMAVALNMDPVEFRRVNDAVKEPIEGRPFSSRSLMECYDEAAREFGWSKRNPDVGSMRDGDWLVGMGCATAIYPTNIAPCAVRVSLTEDGRARVQTASHEIGTGVRTIAAQVAAEQLGLDVSAVEVEMGDTRLPPAPVAGGSNTTASVSSAIIKACGEIREKLARAAVTSNDGPLAGRDPHSIMLRENKLVIGESSQGLKDAFKQLGAGVIEQYSEFRPDAASEEAVSNLYKGKLEMVSGDQGKKVKYAFGAEFVEVRVHRRTREIRVPRIVGAFGAGRIMNTRTARSQLMGGMIWGISSALHEATEFDLRDARVVNRDLQDYLVPVNADIQDVKVILVSETDPDVNPAGVKGLGELGNVGTAAAITSAVYHATGKRIRKLPIRIDNLIG</sequence>
<dbReference type="SMART" id="SM01008">
    <property type="entry name" value="Ald_Xan_dh_C"/>
    <property type="match status" value="1"/>
</dbReference>
<dbReference type="PANTHER" id="PTHR11908">
    <property type="entry name" value="XANTHINE DEHYDROGENASE"/>
    <property type="match status" value="1"/>
</dbReference>
<dbReference type="PANTHER" id="PTHR11908:SF132">
    <property type="entry name" value="ALDEHYDE OXIDASE 1-RELATED"/>
    <property type="match status" value="1"/>
</dbReference>
<protein>
    <submittedName>
        <fullName evidence="4">Xanthine dehydrogenase</fullName>
    </submittedName>
</protein>
<reference evidence="4 5" key="1">
    <citation type="journal article" date="2020" name="Genome Biol. Evol.">
        <title>Rhizobium dioscoreae sp. nov., a plant growth-promoting bacterium isolated from yam (Dioscorea species).</title>
        <authorList>
            <person name="Ouyabe M."/>
            <person name="Tanaka N."/>
            <person name="Shiwa Y."/>
            <person name="Fujita N."/>
            <person name="Kikuno H."/>
            <person name="Babil P."/>
            <person name="Shiwachi H."/>
        </authorList>
    </citation>
    <scope>NUCLEOTIDE SEQUENCE [LARGE SCALE GENOMIC DNA]</scope>
    <source>
        <strain evidence="4 5">S-93</strain>
    </source>
</reference>
<keyword evidence="1" id="KW-0500">Molybdenum</keyword>
<evidence type="ECO:0000256" key="1">
    <source>
        <dbReference type="ARBA" id="ARBA00022505"/>
    </source>
</evidence>
<name>A0ABQ0Z823_9HYPH</name>
<keyword evidence="2" id="KW-0560">Oxidoreductase</keyword>
<dbReference type="Proteomes" id="UP000390335">
    <property type="component" value="Unassembled WGS sequence"/>
</dbReference>
<dbReference type="Gene3D" id="3.90.1170.50">
    <property type="entry name" value="Aldehyde oxidase/xanthine dehydrogenase, a/b hammerhead"/>
    <property type="match status" value="1"/>
</dbReference>
<dbReference type="Gene3D" id="3.30.365.10">
    <property type="entry name" value="Aldehyde oxidase/xanthine dehydrogenase, molybdopterin binding domain"/>
    <property type="match status" value="4"/>
</dbReference>
<gene>
    <name evidence="4" type="ORF">RsS93_40470</name>
</gene>
<evidence type="ECO:0000313" key="5">
    <source>
        <dbReference type="Proteomes" id="UP000390335"/>
    </source>
</evidence>
<dbReference type="Pfam" id="PF20256">
    <property type="entry name" value="MoCoBD_2"/>
    <property type="match status" value="1"/>
</dbReference>
<keyword evidence="5" id="KW-1185">Reference proteome</keyword>
<dbReference type="InterPro" id="IPR046867">
    <property type="entry name" value="AldOxase/xan_DH_MoCoBD2"/>
</dbReference>
<dbReference type="SUPFAM" id="SSF54665">
    <property type="entry name" value="CO dehydrogenase molybdoprotein N-domain-like"/>
    <property type="match status" value="1"/>
</dbReference>
<organism evidence="4 5">
    <name type="scientific">Rhizobium dioscoreae</name>
    <dbReference type="NCBI Taxonomy" id="2653122"/>
    <lineage>
        <taxon>Bacteria</taxon>
        <taxon>Pseudomonadati</taxon>
        <taxon>Pseudomonadota</taxon>
        <taxon>Alphaproteobacteria</taxon>
        <taxon>Hyphomicrobiales</taxon>
        <taxon>Rhizobiaceae</taxon>
        <taxon>Rhizobium/Agrobacterium group</taxon>
        <taxon>Rhizobium</taxon>
    </lineage>
</organism>
<comment type="caution">
    <text evidence="4">The sequence shown here is derived from an EMBL/GenBank/DDBJ whole genome shotgun (WGS) entry which is preliminary data.</text>
</comment>
<feature type="domain" description="Aldehyde oxidase/xanthine dehydrogenase a/b hammerhead" evidence="3">
    <location>
        <begin position="28"/>
        <end position="138"/>
    </location>
</feature>
<dbReference type="EMBL" id="BLAJ01000004">
    <property type="protein sequence ID" value="GES51433.1"/>
    <property type="molecule type" value="Genomic_DNA"/>
</dbReference>
<proteinExistence type="predicted"/>
<evidence type="ECO:0000259" key="3">
    <source>
        <dbReference type="SMART" id="SM01008"/>
    </source>
</evidence>
<dbReference type="InterPro" id="IPR036856">
    <property type="entry name" value="Ald_Oxase/Xan_DH_a/b_sf"/>
</dbReference>